<comment type="caution">
    <text evidence="2">The sequence shown here is derived from an EMBL/GenBank/DDBJ whole genome shotgun (WGS) entry which is preliminary data.</text>
</comment>
<proteinExistence type="predicted"/>
<dbReference type="eggNOG" id="COG2913">
    <property type="taxonomic scope" value="Bacteria"/>
</dbReference>
<gene>
    <name evidence="2" type="ORF">CG50_09380</name>
</gene>
<dbReference type="EMBL" id="JFZB01000039">
    <property type="protein sequence ID" value="KFI24627.1"/>
    <property type="molecule type" value="Genomic_DNA"/>
</dbReference>
<evidence type="ECO:0008006" key="4">
    <source>
        <dbReference type="Google" id="ProtNLM"/>
    </source>
</evidence>
<keyword evidence="1" id="KW-0732">Signal</keyword>
<accession>A0A086XRH7</accession>
<sequence length="147" mass="15942">MNGFSSACRKFLAVAVLGLALPAGVCAKDMTPVSGLNTVAPEADFPNVERRYADMDAHYARTGTARSAQQMRKVALGQSKGVLVRYAGQPVSANADGSWNFDLRLPANDRRSTLVCQYRVYFDDAQKVAATAWRRPQCADIVTGGKR</sequence>
<reference evidence="2 3" key="1">
    <citation type="submission" date="2014-03" db="EMBL/GenBank/DDBJ databases">
        <title>Genome of Paenirhodobacter enshiensis DW2-9.</title>
        <authorList>
            <person name="Wang D."/>
            <person name="Wang G."/>
        </authorList>
    </citation>
    <scope>NUCLEOTIDE SEQUENCE [LARGE SCALE GENOMIC DNA]</scope>
    <source>
        <strain evidence="2 3">DW2-9</strain>
    </source>
</reference>
<evidence type="ECO:0000313" key="3">
    <source>
        <dbReference type="Proteomes" id="UP000028824"/>
    </source>
</evidence>
<name>A0A086XRH7_9RHOB</name>
<keyword evidence="3" id="KW-1185">Reference proteome</keyword>
<dbReference type="RefSeq" id="WP_036639575.1">
    <property type="nucleotide sequence ID" value="NZ_JFZB01000039.1"/>
</dbReference>
<protein>
    <recommendedName>
        <fullName evidence="4">Lipoprotein</fullName>
    </recommendedName>
</protein>
<organism evidence="2 3">
    <name type="scientific">Paenirhodobacter enshiensis</name>
    <dbReference type="NCBI Taxonomy" id="1105367"/>
    <lineage>
        <taxon>Bacteria</taxon>
        <taxon>Pseudomonadati</taxon>
        <taxon>Pseudomonadota</taxon>
        <taxon>Alphaproteobacteria</taxon>
        <taxon>Rhodobacterales</taxon>
        <taxon>Rhodobacter group</taxon>
        <taxon>Paenirhodobacter</taxon>
    </lineage>
</organism>
<feature type="signal peptide" evidence="1">
    <location>
        <begin position="1"/>
        <end position="27"/>
    </location>
</feature>
<dbReference type="OrthoDB" id="7867965at2"/>
<dbReference type="AlphaFoldDB" id="A0A086XRH7"/>
<dbReference type="Proteomes" id="UP000028824">
    <property type="component" value="Unassembled WGS sequence"/>
</dbReference>
<feature type="chain" id="PRO_5001817039" description="Lipoprotein" evidence="1">
    <location>
        <begin position="28"/>
        <end position="147"/>
    </location>
</feature>
<dbReference type="STRING" id="1105367.CG50_09380"/>
<evidence type="ECO:0000256" key="1">
    <source>
        <dbReference type="SAM" id="SignalP"/>
    </source>
</evidence>
<evidence type="ECO:0000313" key="2">
    <source>
        <dbReference type="EMBL" id="KFI24627.1"/>
    </source>
</evidence>